<dbReference type="HOGENOM" id="CLU_1656937_0_0_2"/>
<dbReference type="InterPro" id="IPR012440">
    <property type="entry name" value="DUF1641"/>
</dbReference>
<name>A3MUF9_PYRCJ</name>
<dbReference type="GeneID" id="4908702"/>
<dbReference type="EMBL" id="CP000561">
    <property type="protein sequence ID" value="ABO08276.1"/>
    <property type="molecule type" value="Genomic_DNA"/>
</dbReference>
<protein>
    <recommendedName>
        <fullName evidence="3">DUF1641 domain-containing protein</fullName>
    </recommendedName>
</protein>
<dbReference type="AlphaFoldDB" id="A3MUF9"/>
<gene>
    <name evidence="1" type="ordered locus">Pcal_0850</name>
</gene>
<evidence type="ECO:0000313" key="2">
    <source>
        <dbReference type="Proteomes" id="UP000001431"/>
    </source>
</evidence>
<reference evidence="1" key="1">
    <citation type="submission" date="2007-02" db="EMBL/GenBank/DDBJ databases">
        <title>Complete sequence of Pyrobaculum calidifontis JCM 11548.</title>
        <authorList>
            <consortium name="US DOE Joint Genome Institute"/>
            <person name="Copeland A."/>
            <person name="Lucas S."/>
            <person name="Lapidus A."/>
            <person name="Barry K."/>
            <person name="Glavina del Rio T."/>
            <person name="Dalin E."/>
            <person name="Tice H."/>
            <person name="Pitluck S."/>
            <person name="Chain P."/>
            <person name="Malfatti S."/>
            <person name="Shin M."/>
            <person name="Vergez L."/>
            <person name="Schmutz J."/>
            <person name="Larimer F."/>
            <person name="Land M."/>
            <person name="Hauser L."/>
            <person name="Kyrpides N."/>
            <person name="Mikhailova N."/>
            <person name="Cozen A.E."/>
            <person name="Fitz-Gibbon S.T."/>
            <person name="House C.H."/>
            <person name="Saltikov C."/>
            <person name="Lowe T.M."/>
            <person name="Richardson P."/>
        </authorList>
    </citation>
    <scope>NUCLEOTIDE SEQUENCE [LARGE SCALE GENOMIC DNA]</scope>
    <source>
        <strain evidence="1">JCM 11548</strain>
    </source>
</reference>
<dbReference type="Pfam" id="PF07849">
    <property type="entry name" value="DUF1641"/>
    <property type="match status" value="1"/>
</dbReference>
<dbReference type="OrthoDB" id="380725at2157"/>
<evidence type="ECO:0000313" key="1">
    <source>
        <dbReference type="EMBL" id="ABO08276.1"/>
    </source>
</evidence>
<sequence>MSEVSELVKELRSRWIATERVVATAAGKSKPVLPDEVVLQHLKAAAEFLVRSGTLDVVVELLATLAMLQDVVTDRMVDEWARNLRKVGLLADSLTRTSLLEVLSNALLDVELERAILEVKDGKKISLITLISLFNDQEVRQGLYIVLKLLKALGKATKTLE</sequence>
<dbReference type="KEGG" id="pcl:Pcal_0850"/>
<keyword evidence="2" id="KW-1185">Reference proteome</keyword>
<dbReference type="RefSeq" id="WP_011849534.1">
    <property type="nucleotide sequence ID" value="NC_009073.1"/>
</dbReference>
<evidence type="ECO:0008006" key="3">
    <source>
        <dbReference type="Google" id="ProtNLM"/>
    </source>
</evidence>
<accession>A3MUF9</accession>
<dbReference type="STRING" id="410359.Pcal_0850"/>
<proteinExistence type="predicted"/>
<organism evidence="1 2">
    <name type="scientific">Pyrobaculum calidifontis (strain DSM 21063 / JCM 11548 / VA1)</name>
    <dbReference type="NCBI Taxonomy" id="410359"/>
    <lineage>
        <taxon>Archaea</taxon>
        <taxon>Thermoproteota</taxon>
        <taxon>Thermoprotei</taxon>
        <taxon>Thermoproteales</taxon>
        <taxon>Thermoproteaceae</taxon>
        <taxon>Pyrobaculum</taxon>
    </lineage>
</organism>
<dbReference type="Proteomes" id="UP000001431">
    <property type="component" value="Chromosome"/>
</dbReference>
<dbReference type="eggNOG" id="arCOG02114">
    <property type="taxonomic scope" value="Archaea"/>
</dbReference>